<evidence type="ECO:0000313" key="14">
    <source>
        <dbReference type="Proteomes" id="UP000016569"/>
    </source>
</evidence>
<keyword evidence="5 9" id="KW-0442">Lipid degradation</keyword>
<evidence type="ECO:0000256" key="5">
    <source>
        <dbReference type="ARBA" id="ARBA00022963"/>
    </source>
</evidence>
<dbReference type="InterPro" id="IPR002641">
    <property type="entry name" value="PNPLA_dom"/>
</dbReference>
<dbReference type="GO" id="GO:0004622">
    <property type="term" value="F:phosphatidylcholine lysophospholipase activity"/>
    <property type="evidence" value="ECO:0007669"/>
    <property type="project" value="UniProtKB-ARBA"/>
</dbReference>
<keyword evidence="3" id="KW-0812">Transmembrane</keyword>
<dbReference type="PROSITE" id="PS51635">
    <property type="entry name" value="PNPLA"/>
    <property type="match status" value="1"/>
</dbReference>
<evidence type="ECO:0000256" key="9">
    <source>
        <dbReference type="PROSITE-ProRule" id="PRU01161"/>
    </source>
</evidence>
<comment type="similarity">
    <text evidence="2">Belongs to the NTE family.</text>
</comment>
<dbReference type="SUPFAM" id="SSF52151">
    <property type="entry name" value="FabD/lysophospholipase-like"/>
    <property type="match status" value="1"/>
</dbReference>
<dbReference type="Proteomes" id="UP000016569">
    <property type="component" value="Unassembled WGS sequence"/>
</dbReference>
<evidence type="ECO:0000256" key="4">
    <source>
        <dbReference type="ARBA" id="ARBA00022801"/>
    </source>
</evidence>
<sequence length="628" mass="67474">MNTPRDASLEAALAHIFAAEGETRASWFALTGGERLFTAGQPADTLYLVRSGRLGVFRQKEDNPEPQFLGVIRPGERAGEMSLIAGTPHTATAVALRDSEILALPREAFLDAARAHPDVMVELASLMVRRSRETSQRAADPSVFGFVSAREKPIREFVERVRDQIGHLGFTARVIDSSALNSAAEWLSLIEQTHDFVLYCAEQDEAAWAGLCARQVDRLFVVGDLDGPARMPPVQRSGSLEEHQLTDLILLRPAAGPPPRDTARWLKAVDPARWFHVREGLADDEARIARTLTATCVGLVLSGGGARAYAHLGAIAALREAGVPFDFVGGSSMGAVIGAGVALGWSQQELEHRIRKAFVVNSPLTDIAFPIVAMTHGRKVNQLLIDAYGDVDIADLPLPFFCGSSNLTANSYVVHRRGMLRQALRASISLPGVLPPAVIDGQVLVDGAVLRNLPADVMRGLQPGPVVAVDVSRTHTVDPSVVENPKTWWRWIISGDWRQGPPIVSILMRSATITSAADLAESRAATDLLVMPELGGVEIRDWKAFEPAVKAGWTAATAALAELKGPVTHLRLRRALKAALSERRSGTASEKASGSSRPSAAGKPTKAAPKAPKQKRPAARRKAPSDTA</sequence>
<evidence type="ECO:0000256" key="3">
    <source>
        <dbReference type="ARBA" id="ARBA00022692"/>
    </source>
</evidence>
<evidence type="ECO:0000259" key="11">
    <source>
        <dbReference type="PROSITE" id="PS50042"/>
    </source>
</evidence>
<dbReference type="InterPro" id="IPR050301">
    <property type="entry name" value="NTE"/>
</dbReference>
<dbReference type="CDD" id="cd00038">
    <property type="entry name" value="CAP_ED"/>
    <property type="match status" value="1"/>
</dbReference>
<dbReference type="InterPro" id="IPR018490">
    <property type="entry name" value="cNMP-bd_dom_sf"/>
</dbReference>
<feature type="domain" description="Cyclic nucleotide-binding" evidence="11">
    <location>
        <begin position="28"/>
        <end position="130"/>
    </location>
</feature>
<comment type="subcellular location">
    <subcellularLocation>
        <location evidence="1">Membrane</location>
    </subcellularLocation>
</comment>
<feature type="short sequence motif" description="GXSXG" evidence="9">
    <location>
        <begin position="330"/>
        <end position="334"/>
    </location>
</feature>
<feature type="short sequence motif" description="DGA/G" evidence="9">
    <location>
        <begin position="446"/>
        <end position="448"/>
    </location>
</feature>
<evidence type="ECO:0000256" key="10">
    <source>
        <dbReference type="SAM" id="MobiDB-lite"/>
    </source>
</evidence>
<accession>A0A8E0NE23</accession>
<dbReference type="PANTHER" id="PTHR14226">
    <property type="entry name" value="NEUROPATHY TARGET ESTERASE/SWISS CHEESE D.MELANOGASTER"/>
    <property type="match status" value="1"/>
</dbReference>
<dbReference type="Pfam" id="PF00027">
    <property type="entry name" value="cNMP_binding"/>
    <property type="match status" value="1"/>
</dbReference>
<feature type="domain" description="PNPLA" evidence="12">
    <location>
        <begin position="299"/>
        <end position="459"/>
    </location>
</feature>
<feature type="compositionally biased region" description="Basic residues" evidence="10">
    <location>
        <begin position="612"/>
        <end position="622"/>
    </location>
</feature>
<dbReference type="Pfam" id="PF24179">
    <property type="entry name" value="NTE_Ploop"/>
    <property type="match status" value="1"/>
</dbReference>
<evidence type="ECO:0000259" key="12">
    <source>
        <dbReference type="PROSITE" id="PS51635"/>
    </source>
</evidence>
<keyword evidence="14" id="KW-1185">Reference proteome</keyword>
<evidence type="ECO:0000256" key="7">
    <source>
        <dbReference type="ARBA" id="ARBA00023098"/>
    </source>
</evidence>
<dbReference type="Gene3D" id="3.40.1090.10">
    <property type="entry name" value="Cytosolic phospholipase A2 catalytic domain"/>
    <property type="match status" value="2"/>
</dbReference>
<keyword evidence="8" id="KW-0472">Membrane</keyword>
<dbReference type="SMART" id="SM00100">
    <property type="entry name" value="cNMP"/>
    <property type="match status" value="1"/>
</dbReference>
<comment type="caution">
    <text evidence="13">The sequence shown here is derived from an EMBL/GenBank/DDBJ whole genome shotgun (WGS) entry which is preliminary data.</text>
</comment>
<dbReference type="GO" id="GO:0016042">
    <property type="term" value="P:lipid catabolic process"/>
    <property type="evidence" value="ECO:0007669"/>
    <property type="project" value="UniProtKB-UniRule"/>
</dbReference>
<evidence type="ECO:0000313" key="13">
    <source>
        <dbReference type="EMBL" id="GAD60673.1"/>
    </source>
</evidence>
<dbReference type="InterPro" id="IPR016035">
    <property type="entry name" value="Acyl_Trfase/lysoPLipase"/>
</dbReference>
<evidence type="ECO:0000256" key="6">
    <source>
        <dbReference type="ARBA" id="ARBA00022989"/>
    </source>
</evidence>
<evidence type="ECO:0000256" key="8">
    <source>
        <dbReference type="ARBA" id="ARBA00023136"/>
    </source>
</evidence>
<dbReference type="InterPro" id="IPR056556">
    <property type="entry name" value="NTE1_P-loop_dom"/>
</dbReference>
<proteinExistence type="inferred from homology"/>
<feature type="compositionally biased region" description="Low complexity" evidence="10">
    <location>
        <begin position="598"/>
        <end position="611"/>
    </location>
</feature>
<feature type="compositionally biased region" description="Polar residues" evidence="10">
    <location>
        <begin position="586"/>
        <end position="597"/>
    </location>
</feature>
<dbReference type="SUPFAM" id="SSF51206">
    <property type="entry name" value="cAMP-binding domain-like"/>
    <property type="match status" value="1"/>
</dbReference>
<dbReference type="InterPro" id="IPR000595">
    <property type="entry name" value="cNMP-bd_dom"/>
</dbReference>
<comment type="caution">
    <text evidence="9">Lacks conserved residue(s) required for the propagation of feature annotation.</text>
</comment>
<name>A0A8E0NE23_9CAUL</name>
<dbReference type="GO" id="GO:0016020">
    <property type="term" value="C:membrane"/>
    <property type="evidence" value="ECO:0007669"/>
    <property type="project" value="UniProtKB-SubCell"/>
</dbReference>
<reference evidence="14" key="1">
    <citation type="journal article" date="2013" name="Genome Announc.">
        <title>Draft Genome Sequence of the Dimorphic Prosthecate Bacterium Brevundimonas abyssalis TAR-001T.</title>
        <authorList>
            <person name="Tsubouchi T."/>
            <person name="Nishi S."/>
            <person name="Usui K."/>
            <person name="Shimane Y."/>
            <person name="Takaki Y."/>
            <person name="Maruyama T."/>
            <person name="Hatada Y."/>
        </authorList>
    </citation>
    <scope>NUCLEOTIDE SEQUENCE [LARGE SCALE GENOMIC DNA]</scope>
    <source>
        <strain evidence="14">TAR-001</strain>
    </source>
</reference>
<dbReference type="CDD" id="cd07205">
    <property type="entry name" value="Pat_PNPLA6_PNPLA7_NTE1_like"/>
    <property type="match status" value="1"/>
</dbReference>
<evidence type="ECO:0000256" key="1">
    <source>
        <dbReference type="ARBA" id="ARBA00004370"/>
    </source>
</evidence>
<feature type="active site" description="Proton acceptor" evidence="9">
    <location>
        <position position="446"/>
    </location>
</feature>
<dbReference type="InterPro" id="IPR014710">
    <property type="entry name" value="RmlC-like_jellyroll"/>
</dbReference>
<gene>
    <name evidence="13" type="ORF">MBEBAB_2923</name>
</gene>
<evidence type="ECO:0000256" key="2">
    <source>
        <dbReference type="ARBA" id="ARBA00006636"/>
    </source>
</evidence>
<keyword evidence="4 9" id="KW-0378">Hydrolase</keyword>
<dbReference type="Pfam" id="PF01734">
    <property type="entry name" value="Patatin"/>
    <property type="match status" value="1"/>
</dbReference>
<protein>
    <submittedName>
        <fullName evidence="13">Uncharacterized protein</fullName>
    </submittedName>
</protein>
<dbReference type="AlphaFoldDB" id="A0A8E0NE23"/>
<feature type="active site" description="Nucleophile" evidence="9">
    <location>
        <position position="332"/>
    </location>
</feature>
<dbReference type="Gene3D" id="2.60.120.10">
    <property type="entry name" value="Jelly Rolls"/>
    <property type="match status" value="1"/>
</dbReference>
<dbReference type="PROSITE" id="PS50042">
    <property type="entry name" value="CNMP_BINDING_3"/>
    <property type="match status" value="1"/>
</dbReference>
<dbReference type="PANTHER" id="PTHR14226:SF29">
    <property type="entry name" value="NEUROPATHY TARGET ESTERASE SWS"/>
    <property type="match status" value="1"/>
</dbReference>
<organism evidence="13 14">
    <name type="scientific">Brevundimonas abyssalis TAR-001</name>
    <dbReference type="NCBI Taxonomy" id="1391729"/>
    <lineage>
        <taxon>Bacteria</taxon>
        <taxon>Pseudomonadati</taxon>
        <taxon>Pseudomonadota</taxon>
        <taxon>Alphaproteobacteria</taxon>
        <taxon>Caulobacterales</taxon>
        <taxon>Caulobacteraceae</taxon>
        <taxon>Brevundimonas</taxon>
    </lineage>
</organism>
<dbReference type="EMBL" id="BATC01000107">
    <property type="protein sequence ID" value="GAD60673.1"/>
    <property type="molecule type" value="Genomic_DNA"/>
</dbReference>
<keyword evidence="6" id="KW-1133">Transmembrane helix</keyword>
<feature type="region of interest" description="Disordered" evidence="10">
    <location>
        <begin position="581"/>
        <end position="628"/>
    </location>
</feature>
<keyword evidence="7 9" id="KW-0443">Lipid metabolism</keyword>